<comment type="catalytic activity">
    <reaction evidence="19">
        <text>an N-(long-chain fatty acyl)ethanolamine + H2O = a long-chain fatty acid + ethanolamine</text>
        <dbReference type="Rhea" id="RHEA:17505"/>
        <dbReference type="ChEBI" id="CHEBI:15377"/>
        <dbReference type="ChEBI" id="CHEBI:15897"/>
        <dbReference type="ChEBI" id="CHEBI:57560"/>
        <dbReference type="ChEBI" id="CHEBI:57603"/>
        <dbReference type="EC" id="3.5.1.60"/>
    </reaction>
    <physiologicalReaction direction="left-to-right" evidence="19">
        <dbReference type="Rhea" id="RHEA:17506"/>
    </physiologicalReaction>
</comment>
<dbReference type="Pfam" id="PF15508">
    <property type="entry name" value="NAAA-beta"/>
    <property type="match status" value="1"/>
</dbReference>
<keyword evidence="13" id="KW-0325">Glycoprotein</keyword>
<comment type="subcellular location">
    <subcellularLocation>
        <location evidence="2">Lysosome</location>
    </subcellularLocation>
    <subcellularLocation>
        <location evidence="1">Membrane</location>
        <topology evidence="1">Peripheral membrane protein</topology>
    </subcellularLocation>
</comment>
<keyword evidence="6 28" id="KW-0732">Signal</keyword>
<organism evidence="31 32">
    <name type="scientific">Leptobrachium leishanense</name>
    <name type="common">Leishan spiny toad</name>
    <dbReference type="NCBI Taxonomy" id="445787"/>
    <lineage>
        <taxon>Eukaryota</taxon>
        <taxon>Metazoa</taxon>
        <taxon>Chordata</taxon>
        <taxon>Craniata</taxon>
        <taxon>Vertebrata</taxon>
        <taxon>Euteleostomi</taxon>
        <taxon>Amphibia</taxon>
        <taxon>Batrachia</taxon>
        <taxon>Anura</taxon>
        <taxon>Pelobatoidea</taxon>
        <taxon>Megophryidae</taxon>
        <taxon>Leptobrachium</taxon>
    </lineage>
</organism>
<reference evidence="31" key="1">
    <citation type="submission" date="2025-08" db="UniProtKB">
        <authorList>
            <consortium name="Ensembl"/>
        </authorList>
    </citation>
    <scope>IDENTIFICATION</scope>
</reference>
<evidence type="ECO:0000256" key="25">
    <source>
        <dbReference type="ARBA" id="ARBA00048716"/>
    </source>
</evidence>
<comment type="catalytic activity">
    <reaction evidence="20">
        <text>N-dodecanoylethanolamine + H2O = dodecanoate + ethanolamine</text>
        <dbReference type="Rhea" id="RHEA:45456"/>
        <dbReference type="ChEBI" id="CHEBI:15377"/>
        <dbReference type="ChEBI" id="CHEBI:18262"/>
        <dbReference type="ChEBI" id="CHEBI:57603"/>
        <dbReference type="ChEBI" id="CHEBI:85263"/>
    </reaction>
    <physiologicalReaction direction="left-to-right" evidence="20">
        <dbReference type="Rhea" id="RHEA:45457"/>
    </physiologicalReaction>
</comment>
<dbReference type="OrthoDB" id="5273684at2759"/>
<dbReference type="InterPro" id="IPR029130">
    <property type="entry name" value="Acid_ceramidase_N"/>
</dbReference>
<evidence type="ECO:0000256" key="2">
    <source>
        <dbReference type="ARBA" id="ARBA00004371"/>
    </source>
</evidence>
<evidence type="ECO:0000259" key="30">
    <source>
        <dbReference type="Pfam" id="PF15508"/>
    </source>
</evidence>
<keyword evidence="14" id="KW-0458">Lysosome</keyword>
<comment type="subunit">
    <text evidence="15">Heterodimer of an alpha and a beta subunit, produced by autocatalytic cleavage.</text>
</comment>
<dbReference type="InterPro" id="IPR029132">
    <property type="entry name" value="CBAH/NAAA_C"/>
</dbReference>
<comment type="catalytic activity">
    <reaction evidence="25">
        <text>N-tetradecanoylethanolamine + H2O = tetradecanoate + ethanolamine</text>
        <dbReference type="Rhea" id="RHEA:45452"/>
        <dbReference type="ChEBI" id="CHEBI:15377"/>
        <dbReference type="ChEBI" id="CHEBI:30807"/>
        <dbReference type="ChEBI" id="CHEBI:57603"/>
        <dbReference type="ChEBI" id="CHEBI:85262"/>
    </reaction>
    <physiologicalReaction direction="left-to-right" evidence="25">
        <dbReference type="Rhea" id="RHEA:45453"/>
    </physiologicalReaction>
</comment>
<evidence type="ECO:0000256" key="23">
    <source>
        <dbReference type="ARBA" id="ARBA00048217"/>
    </source>
</evidence>
<dbReference type="EC" id="3.5.1.23" evidence="5"/>
<reference evidence="31" key="2">
    <citation type="submission" date="2025-09" db="UniProtKB">
        <authorList>
            <consortium name="Ensembl"/>
        </authorList>
    </citation>
    <scope>IDENTIFICATION</scope>
</reference>
<feature type="domain" description="Acid ceramidase N-terminal" evidence="30">
    <location>
        <begin position="28"/>
        <end position="77"/>
    </location>
</feature>
<comment type="catalytic activity">
    <reaction evidence="24">
        <text>an N-acylsphing-4-enine + H2O = sphing-4-enine + a fatty acid</text>
        <dbReference type="Rhea" id="RHEA:20856"/>
        <dbReference type="ChEBI" id="CHEBI:15377"/>
        <dbReference type="ChEBI" id="CHEBI:28868"/>
        <dbReference type="ChEBI" id="CHEBI:52639"/>
        <dbReference type="ChEBI" id="CHEBI:57756"/>
        <dbReference type="EC" id="3.5.1.23"/>
    </reaction>
    <physiologicalReaction direction="left-to-right" evidence="24">
        <dbReference type="Rhea" id="RHEA:20857"/>
    </physiologicalReaction>
</comment>
<feature type="domain" description="Choloylglycine hydrolase/NAAA C-terminal" evidence="29">
    <location>
        <begin position="122"/>
        <end position="185"/>
    </location>
</feature>
<evidence type="ECO:0000256" key="17">
    <source>
        <dbReference type="ARBA" id="ARBA00040404"/>
    </source>
</evidence>
<evidence type="ECO:0000256" key="22">
    <source>
        <dbReference type="ARBA" id="ARBA00048166"/>
    </source>
</evidence>
<feature type="chain" id="PRO_5034468726" description="N-acylethanolamine-hydrolyzing acid amidase" evidence="28">
    <location>
        <begin position="19"/>
        <end position="390"/>
    </location>
</feature>
<evidence type="ECO:0000256" key="4">
    <source>
        <dbReference type="ARBA" id="ARBA00005730"/>
    </source>
</evidence>
<evidence type="ECO:0000313" key="31">
    <source>
        <dbReference type="Ensembl" id="ENSLLEP00000003018.1"/>
    </source>
</evidence>
<proteinExistence type="inferred from homology"/>
<evidence type="ECO:0000256" key="14">
    <source>
        <dbReference type="ARBA" id="ARBA00023228"/>
    </source>
</evidence>
<evidence type="ECO:0000256" key="8">
    <source>
        <dbReference type="ARBA" id="ARBA00022832"/>
    </source>
</evidence>
<name>A0A8C5P7R0_9ANUR</name>
<evidence type="ECO:0000256" key="28">
    <source>
        <dbReference type="SAM" id="SignalP"/>
    </source>
</evidence>
<keyword evidence="10 26" id="KW-0443">Lipid metabolism</keyword>
<evidence type="ECO:0000256" key="7">
    <source>
        <dbReference type="ARBA" id="ARBA00022801"/>
    </source>
</evidence>
<evidence type="ECO:0000256" key="1">
    <source>
        <dbReference type="ARBA" id="ARBA00004170"/>
    </source>
</evidence>
<evidence type="ECO:0000313" key="32">
    <source>
        <dbReference type="Proteomes" id="UP000694569"/>
    </source>
</evidence>
<dbReference type="PANTHER" id="PTHR28583:SF4">
    <property type="entry name" value="N-ACYLETHANOLAMINE-HYDROLYZING ACID AMIDASE"/>
    <property type="match status" value="1"/>
</dbReference>
<dbReference type="AlphaFoldDB" id="A0A8C5P7R0"/>
<dbReference type="GO" id="GO:0017064">
    <property type="term" value="F:fatty acid amide hydrolase activity"/>
    <property type="evidence" value="ECO:0007669"/>
    <property type="project" value="InterPro"/>
</dbReference>
<dbReference type="InterPro" id="IPR016699">
    <property type="entry name" value="Acid_ceramidase-like"/>
</dbReference>
<protein>
    <recommendedName>
        <fullName evidence="17">N-acylethanolamine-hydrolyzing acid amidase</fullName>
        <ecNumber evidence="5">3.5.1.23</ecNumber>
        <ecNumber evidence="16">3.5.1.60</ecNumber>
    </recommendedName>
    <alternativeName>
        <fullName evidence="18">Acylsphingosine deacylase NAAA</fullName>
    </alternativeName>
</protein>
<keyword evidence="7 26" id="KW-0378">Hydrolase</keyword>
<keyword evidence="11" id="KW-0472">Membrane</keyword>
<evidence type="ECO:0000256" key="5">
    <source>
        <dbReference type="ARBA" id="ARBA00011891"/>
    </source>
</evidence>
<evidence type="ECO:0000256" key="18">
    <source>
        <dbReference type="ARBA" id="ARBA00042519"/>
    </source>
</evidence>
<evidence type="ECO:0000256" key="24">
    <source>
        <dbReference type="ARBA" id="ARBA00048323"/>
    </source>
</evidence>
<dbReference type="FunFam" id="3.60.60.10:FF:000003">
    <property type="entry name" value="N-acylethanolamine-hydrolyzing acid amidase"/>
    <property type="match status" value="1"/>
</dbReference>
<evidence type="ECO:0000256" key="16">
    <source>
        <dbReference type="ARBA" id="ARBA00039046"/>
    </source>
</evidence>
<evidence type="ECO:0000256" key="27">
    <source>
        <dbReference type="PIRSR" id="PIRSR017632-1"/>
    </source>
</evidence>
<comment type="pathway">
    <text evidence="3">Lipid metabolism; fatty acid metabolism.</text>
</comment>
<dbReference type="GeneTree" id="ENSGT00530000063548"/>
<dbReference type="PIRSF" id="PIRSF017632">
    <property type="entry name" value="Acid_ceramidase-like"/>
    <property type="match status" value="1"/>
</dbReference>
<evidence type="ECO:0000256" key="20">
    <source>
        <dbReference type="ARBA" id="ARBA00047719"/>
    </source>
</evidence>
<keyword evidence="12" id="KW-0865">Zymogen</keyword>
<evidence type="ECO:0000256" key="6">
    <source>
        <dbReference type="ARBA" id="ARBA00022729"/>
    </source>
</evidence>
<evidence type="ECO:0000256" key="13">
    <source>
        <dbReference type="ARBA" id="ARBA00023180"/>
    </source>
</evidence>
<sequence length="390" mass="44107">MANWICQLLPLLVSCCLSTSFKVQDYVPPHFNISLDMPPQQRWEPVLRNYNATFLRETMYYIFDASIPKWVHVIILPITELDLHFLVDEPYASEIVGIAKSLGINAGDVLALNLAYEATAFCTSIIAQDENGNIYHGRNLDYNFDDILRNLTVDLDFIKDGQIAYTGTTFLGYIGLWTGQRPYVFTVSGDAREQDGKWWENAISAFLKRSFPVSWLIRDTLNDARDFQSAVLQLSRMPIIAETYYIIGGAKQKEGVVITRNRDGPDDIWPLDPLNGEWFHVETNYDHWTNPPPTDDRRTPAIKAMNATGQANINLDTLYKVLSVTPVLNKLPSMKLKSQINVCISRSKTFHKGGTTITVNLQSITTQCETPATVLLFVLFSVTKEALDLK</sequence>
<dbReference type="GO" id="GO:0005764">
    <property type="term" value="C:lysosome"/>
    <property type="evidence" value="ECO:0007669"/>
    <property type="project" value="UniProtKB-SubCell"/>
</dbReference>
<dbReference type="GO" id="GO:0006631">
    <property type="term" value="P:fatty acid metabolic process"/>
    <property type="evidence" value="ECO:0007669"/>
    <property type="project" value="UniProtKB-KW"/>
</dbReference>
<keyword evidence="8" id="KW-0276">Fatty acid metabolism</keyword>
<evidence type="ECO:0000256" key="21">
    <source>
        <dbReference type="ARBA" id="ARBA00047993"/>
    </source>
</evidence>
<evidence type="ECO:0000256" key="15">
    <source>
        <dbReference type="ARBA" id="ARBA00038527"/>
    </source>
</evidence>
<evidence type="ECO:0000256" key="10">
    <source>
        <dbReference type="ARBA" id="ARBA00023098"/>
    </source>
</evidence>
<evidence type="ECO:0000256" key="11">
    <source>
        <dbReference type="ARBA" id="ARBA00023136"/>
    </source>
</evidence>
<evidence type="ECO:0000256" key="26">
    <source>
        <dbReference type="PIRNR" id="PIRNR017632"/>
    </source>
</evidence>
<dbReference type="PANTHER" id="PTHR28583">
    <property type="entry name" value="ACID AMIDASE"/>
    <property type="match status" value="1"/>
</dbReference>
<evidence type="ECO:0000256" key="9">
    <source>
        <dbReference type="ARBA" id="ARBA00022963"/>
    </source>
</evidence>
<dbReference type="Proteomes" id="UP000694569">
    <property type="component" value="Unplaced"/>
</dbReference>
<evidence type="ECO:0000256" key="19">
    <source>
        <dbReference type="ARBA" id="ARBA00047347"/>
    </source>
</evidence>
<accession>A0A8C5P7R0</accession>
<dbReference type="EC" id="3.5.1.60" evidence="16"/>
<comment type="catalytic activity">
    <reaction evidence="23">
        <text>N-hexadecanoylsphing-4-enine + H2O = sphing-4-enine + hexadecanoate</text>
        <dbReference type="Rhea" id="RHEA:38891"/>
        <dbReference type="ChEBI" id="CHEBI:7896"/>
        <dbReference type="ChEBI" id="CHEBI:15377"/>
        <dbReference type="ChEBI" id="CHEBI:57756"/>
        <dbReference type="ChEBI" id="CHEBI:72959"/>
    </reaction>
    <physiologicalReaction direction="left-to-right" evidence="23">
        <dbReference type="Rhea" id="RHEA:38892"/>
    </physiologicalReaction>
</comment>
<comment type="catalytic activity">
    <reaction evidence="22">
        <text>N-hexadecanoylethanolamine + H2O = ethanolamine + hexadecanoate</text>
        <dbReference type="Rhea" id="RHEA:45064"/>
        <dbReference type="ChEBI" id="CHEBI:7896"/>
        <dbReference type="ChEBI" id="CHEBI:15377"/>
        <dbReference type="ChEBI" id="CHEBI:57603"/>
        <dbReference type="ChEBI" id="CHEBI:71464"/>
    </reaction>
    <physiologicalReaction direction="left-to-right" evidence="22">
        <dbReference type="Rhea" id="RHEA:45065"/>
    </physiologicalReaction>
</comment>
<keyword evidence="32" id="KW-1185">Reference proteome</keyword>
<dbReference type="GO" id="GO:0016020">
    <property type="term" value="C:membrane"/>
    <property type="evidence" value="ECO:0007669"/>
    <property type="project" value="UniProtKB-SubCell"/>
</dbReference>
<dbReference type="Ensembl" id="ENSLLET00000003140.1">
    <property type="protein sequence ID" value="ENSLLEP00000003018.1"/>
    <property type="gene ID" value="ENSLLEG00000001935.1"/>
</dbReference>
<evidence type="ECO:0000256" key="3">
    <source>
        <dbReference type="ARBA" id="ARBA00004872"/>
    </source>
</evidence>
<evidence type="ECO:0000259" key="29">
    <source>
        <dbReference type="Pfam" id="PF02275"/>
    </source>
</evidence>
<dbReference type="Pfam" id="PF02275">
    <property type="entry name" value="CBAH"/>
    <property type="match status" value="1"/>
</dbReference>
<feature type="signal peptide" evidence="28">
    <location>
        <begin position="1"/>
        <end position="18"/>
    </location>
</feature>
<keyword evidence="9" id="KW-0442">Lipid degradation</keyword>
<dbReference type="GO" id="GO:0047412">
    <property type="term" value="F:N-(long-chain-acyl)ethanolamine deacylase activity"/>
    <property type="evidence" value="ECO:0007669"/>
    <property type="project" value="UniProtKB-EC"/>
</dbReference>
<feature type="active site" description="Nucleophile" evidence="27">
    <location>
        <position position="122"/>
    </location>
</feature>
<comment type="similarity">
    <text evidence="4 26">Belongs to the acid ceramidase family.</text>
</comment>
<dbReference type="GO" id="GO:0017040">
    <property type="term" value="F:N-acylsphingosine amidohydrolase activity"/>
    <property type="evidence" value="ECO:0007669"/>
    <property type="project" value="UniProtKB-EC"/>
</dbReference>
<comment type="catalytic activity">
    <reaction evidence="21">
        <text>N-dodecanoylsphing-4-enine + H2O = dodecanoate + sphing-4-enine</text>
        <dbReference type="Rhea" id="RHEA:41291"/>
        <dbReference type="ChEBI" id="CHEBI:15377"/>
        <dbReference type="ChEBI" id="CHEBI:18262"/>
        <dbReference type="ChEBI" id="CHEBI:57756"/>
        <dbReference type="ChEBI" id="CHEBI:72956"/>
    </reaction>
    <physiologicalReaction direction="left-to-right" evidence="21">
        <dbReference type="Rhea" id="RHEA:41292"/>
    </physiologicalReaction>
</comment>
<dbReference type="Gene3D" id="3.60.60.10">
    <property type="entry name" value="Penicillin V Acylase, Chain A"/>
    <property type="match status" value="1"/>
</dbReference>
<evidence type="ECO:0000256" key="12">
    <source>
        <dbReference type="ARBA" id="ARBA00023145"/>
    </source>
</evidence>
<dbReference type="CDD" id="cd01903">
    <property type="entry name" value="Ntn_AC_NAAA"/>
    <property type="match status" value="1"/>
</dbReference>
<dbReference type="GO" id="GO:0016042">
    <property type="term" value="P:lipid catabolic process"/>
    <property type="evidence" value="ECO:0007669"/>
    <property type="project" value="UniProtKB-KW"/>
</dbReference>